<keyword evidence="2" id="KW-1185">Reference proteome</keyword>
<organism evidence="1 2">
    <name type="scientific">Aspergillus brunneoviolaceus CBS 621.78</name>
    <dbReference type="NCBI Taxonomy" id="1450534"/>
    <lineage>
        <taxon>Eukaryota</taxon>
        <taxon>Fungi</taxon>
        <taxon>Dikarya</taxon>
        <taxon>Ascomycota</taxon>
        <taxon>Pezizomycotina</taxon>
        <taxon>Eurotiomycetes</taxon>
        <taxon>Eurotiomycetidae</taxon>
        <taxon>Eurotiales</taxon>
        <taxon>Aspergillaceae</taxon>
        <taxon>Aspergillus</taxon>
        <taxon>Aspergillus subgen. Circumdati</taxon>
    </lineage>
</organism>
<reference evidence="1" key="1">
    <citation type="submission" date="2018-02" db="EMBL/GenBank/DDBJ databases">
        <title>The genomes of Aspergillus section Nigri reveals drivers in fungal speciation.</title>
        <authorList>
            <consortium name="DOE Joint Genome Institute"/>
            <person name="Vesth T.C."/>
            <person name="Nybo J."/>
            <person name="Theobald S."/>
            <person name="Brandl J."/>
            <person name="Frisvad J.C."/>
            <person name="Nielsen K.F."/>
            <person name="Lyhne E.K."/>
            <person name="Kogle M.E."/>
            <person name="Kuo A."/>
            <person name="Riley R."/>
            <person name="Clum A."/>
            <person name="Nolan M."/>
            <person name="Lipzen A."/>
            <person name="Salamov A."/>
            <person name="Henrissat B."/>
            <person name="Wiebenga A."/>
            <person name="De vries R.P."/>
            <person name="Grigoriev I.V."/>
            <person name="Mortensen U.H."/>
            <person name="Andersen M.R."/>
            <person name="Baker S.E."/>
        </authorList>
    </citation>
    <scope>NUCLEOTIDE SEQUENCE</scope>
    <source>
        <strain evidence="1">CBS 621.78</strain>
    </source>
</reference>
<protein>
    <submittedName>
        <fullName evidence="1">Uncharacterized protein</fullName>
    </submittedName>
</protein>
<evidence type="ECO:0000313" key="1">
    <source>
        <dbReference type="EMBL" id="RAH51039.1"/>
    </source>
</evidence>
<dbReference type="EMBL" id="KZ825311">
    <property type="protein sequence ID" value="RAH51039.1"/>
    <property type="molecule type" value="Genomic_DNA"/>
</dbReference>
<evidence type="ECO:0000313" key="2">
    <source>
        <dbReference type="Proteomes" id="UP000249057"/>
    </source>
</evidence>
<gene>
    <name evidence="1" type="ORF">BO95DRAFT_426864</name>
</gene>
<accession>A0ACD1GP40</accession>
<dbReference type="Proteomes" id="UP000249057">
    <property type="component" value="Unassembled WGS sequence"/>
</dbReference>
<name>A0ACD1GP40_9EURO</name>
<proteinExistence type="predicted"/>
<sequence length="637" mass="72848">MTSALGRISTLLQTHNEDKIQQPAKDQQSKALSPPDILWFAGAPSKTPQNTHQQSVYPDDNVTSSPRRLPCLSEISFTWPGERVSLSPSPSFSSLSFSPYSSSPPYPSSHTLSPSQTMADNEKPPAHPLSNTAVRNMAQPLTTTPVPDLMPAANLPDHFVVEIHRTYFRTELNHAEEDFVPQRYLELAEASNDYKISPWIMHAIRTQKGVIDFAKWSQWDLRFRMTFASLIENPCLQEGLLAGGYEATGLPTDNRPLDETEARRFTRIVRLQQRAIVSFLQDILKGASIAHRTPDGKSRLSLTPRYRRKRIAYFMNSISRRRATYTGPETHAFLTVDHPNERVFSRNVVPITVTDNPHITVPAHFQKSVEILVGQFCYQMRDLTNNIFSLADQDAYLLHLHGSHLHLLRLVAPGFKTSQIRSHTHEGFVHGETYTSLPSHFAQNLALSLLGDADGDRRALRTRLETRQIRKVLEQIKWFRLDRGADTEGTIEQALNQDCRVFQVLVSQEYDLWTWEGFRGAVRLVSGLCRYLMSGTARVGSVQRMFWRWPKRQDRSNDYDEDEYAWFWRYNWGLEDEEEDEDGDGLSLDASDQNPDYENLGDYETELRVEQDADLDMYGSEDDEHGEVSDEQDADIE</sequence>